<evidence type="ECO:0000256" key="5">
    <source>
        <dbReference type="ARBA" id="ARBA00022692"/>
    </source>
</evidence>
<comment type="subcellular location">
    <subcellularLocation>
        <location evidence="1">Cell membrane</location>
        <topology evidence="1">Multi-pass membrane protein</topology>
    </subcellularLocation>
</comment>
<evidence type="ECO:0000256" key="4">
    <source>
        <dbReference type="ARBA" id="ARBA00022597"/>
    </source>
</evidence>
<keyword evidence="4" id="KW-0762">Sugar transport</keyword>
<dbReference type="FunFam" id="1.20.1250.20:FF:000218">
    <property type="entry name" value="facilitated trehalose transporter Tret1"/>
    <property type="match status" value="1"/>
</dbReference>
<comment type="caution">
    <text evidence="10">The sequence shown here is derived from an EMBL/GenBank/DDBJ whole genome shotgun (WGS) entry which is preliminary data.</text>
</comment>
<keyword evidence="7 8" id="KW-0472">Membrane</keyword>
<evidence type="ECO:0000313" key="10">
    <source>
        <dbReference type="EMBL" id="CAB3382073.1"/>
    </source>
</evidence>
<keyword evidence="11" id="KW-1185">Reference proteome</keyword>
<accession>A0A8S1DP50</accession>
<feature type="transmembrane region" description="Helical" evidence="8">
    <location>
        <begin position="423"/>
        <end position="441"/>
    </location>
</feature>
<dbReference type="InterPro" id="IPR036259">
    <property type="entry name" value="MFS_trans_sf"/>
</dbReference>
<dbReference type="OrthoDB" id="6339427at2759"/>
<dbReference type="PANTHER" id="PTHR48021:SF1">
    <property type="entry name" value="GH07001P-RELATED"/>
    <property type="match status" value="1"/>
</dbReference>
<dbReference type="InterPro" id="IPR005829">
    <property type="entry name" value="Sugar_transporter_CS"/>
</dbReference>
<organism evidence="10 11">
    <name type="scientific">Cloeon dipterum</name>
    <dbReference type="NCBI Taxonomy" id="197152"/>
    <lineage>
        <taxon>Eukaryota</taxon>
        <taxon>Metazoa</taxon>
        <taxon>Ecdysozoa</taxon>
        <taxon>Arthropoda</taxon>
        <taxon>Hexapoda</taxon>
        <taxon>Insecta</taxon>
        <taxon>Pterygota</taxon>
        <taxon>Palaeoptera</taxon>
        <taxon>Ephemeroptera</taxon>
        <taxon>Pisciforma</taxon>
        <taxon>Baetidae</taxon>
        <taxon>Cloeon</taxon>
    </lineage>
</organism>
<reference evidence="10 11" key="1">
    <citation type="submission" date="2020-04" db="EMBL/GenBank/DDBJ databases">
        <authorList>
            <person name="Alioto T."/>
            <person name="Alioto T."/>
            <person name="Gomez Garrido J."/>
        </authorList>
    </citation>
    <scope>NUCLEOTIDE SEQUENCE [LARGE SCALE GENOMIC DNA]</scope>
</reference>
<dbReference type="InterPro" id="IPR005828">
    <property type="entry name" value="MFS_sugar_transport-like"/>
</dbReference>
<keyword evidence="6 8" id="KW-1133">Transmembrane helix</keyword>
<dbReference type="Proteomes" id="UP000494165">
    <property type="component" value="Unassembled WGS sequence"/>
</dbReference>
<evidence type="ECO:0000313" key="11">
    <source>
        <dbReference type="Proteomes" id="UP000494165"/>
    </source>
</evidence>
<evidence type="ECO:0000256" key="6">
    <source>
        <dbReference type="ARBA" id="ARBA00022989"/>
    </source>
</evidence>
<proteinExistence type="predicted"/>
<feature type="transmembrane region" description="Helical" evidence="8">
    <location>
        <begin position="447"/>
        <end position="470"/>
    </location>
</feature>
<feature type="transmembrane region" description="Helical" evidence="8">
    <location>
        <begin position="165"/>
        <end position="188"/>
    </location>
</feature>
<name>A0A8S1DP50_9INSE</name>
<dbReference type="Pfam" id="PF00083">
    <property type="entry name" value="Sugar_tr"/>
    <property type="match status" value="1"/>
</dbReference>
<gene>
    <name evidence="10" type="ORF">CLODIP_2_CD13177</name>
</gene>
<dbReference type="InterPro" id="IPR050549">
    <property type="entry name" value="MFS_Trehalose_Transporter"/>
</dbReference>
<dbReference type="GO" id="GO:0005886">
    <property type="term" value="C:plasma membrane"/>
    <property type="evidence" value="ECO:0007669"/>
    <property type="project" value="UniProtKB-SubCell"/>
</dbReference>
<dbReference type="SUPFAM" id="SSF103473">
    <property type="entry name" value="MFS general substrate transporter"/>
    <property type="match status" value="1"/>
</dbReference>
<keyword evidence="5 8" id="KW-0812">Transmembrane</keyword>
<dbReference type="PROSITE" id="PS00217">
    <property type="entry name" value="SUGAR_TRANSPORT_2"/>
    <property type="match status" value="1"/>
</dbReference>
<dbReference type="InterPro" id="IPR020846">
    <property type="entry name" value="MFS_dom"/>
</dbReference>
<evidence type="ECO:0000256" key="3">
    <source>
        <dbReference type="ARBA" id="ARBA00022475"/>
    </source>
</evidence>
<feature type="transmembrane region" description="Helical" evidence="8">
    <location>
        <begin position="218"/>
        <end position="240"/>
    </location>
</feature>
<dbReference type="PANTHER" id="PTHR48021">
    <property type="match status" value="1"/>
</dbReference>
<keyword evidence="2" id="KW-0813">Transport</keyword>
<feature type="transmembrane region" description="Helical" evidence="8">
    <location>
        <begin position="252"/>
        <end position="274"/>
    </location>
</feature>
<evidence type="ECO:0000256" key="8">
    <source>
        <dbReference type="SAM" id="Phobius"/>
    </source>
</evidence>
<feature type="transmembrane region" description="Helical" evidence="8">
    <location>
        <begin position="124"/>
        <end position="145"/>
    </location>
</feature>
<dbReference type="AlphaFoldDB" id="A0A8S1DP50"/>
<evidence type="ECO:0000256" key="7">
    <source>
        <dbReference type="ARBA" id="ARBA00023136"/>
    </source>
</evidence>
<dbReference type="Gene3D" id="1.20.1250.20">
    <property type="entry name" value="MFS general substrate transporter like domains"/>
    <property type="match status" value="1"/>
</dbReference>
<keyword evidence="3" id="KW-1003">Cell membrane</keyword>
<feature type="transmembrane region" description="Helical" evidence="8">
    <location>
        <begin position="195"/>
        <end position="212"/>
    </location>
</feature>
<dbReference type="EMBL" id="CADEPI010000256">
    <property type="protein sequence ID" value="CAB3382073.1"/>
    <property type="molecule type" value="Genomic_DNA"/>
</dbReference>
<protein>
    <recommendedName>
        <fullName evidence="9">Major facilitator superfamily (MFS) profile domain-containing protein</fullName>
    </recommendedName>
</protein>
<feature type="transmembrane region" description="Helical" evidence="8">
    <location>
        <begin position="515"/>
        <end position="534"/>
    </location>
</feature>
<feature type="domain" description="Major facilitator superfamily (MFS) profile" evidence="9">
    <location>
        <begin position="126"/>
        <end position="538"/>
    </location>
</feature>
<evidence type="ECO:0000256" key="1">
    <source>
        <dbReference type="ARBA" id="ARBA00004651"/>
    </source>
</evidence>
<feature type="transmembrane region" description="Helical" evidence="8">
    <location>
        <begin position="280"/>
        <end position="298"/>
    </location>
</feature>
<evidence type="ECO:0000256" key="2">
    <source>
        <dbReference type="ARBA" id="ARBA00022448"/>
    </source>
</evidence>
<sequence>MKSGRSEEGVCLTPAQQPASPSPVRYICTSRAAVGGNEEPHSSTRRHALHLDAGERKIINKSKMSVFYTQNLQISGPNSEDILDGSAKGAKFWQQPCQQQRNTSPASSEVQLVKEIKPSLWRGVMAAAMGSWSCLASGASLGFITPALPLLKSPMEGLVLTEDTLSWVASLLMLGALFGAALAGPLLAKGRRTTIWLSSIPLAVSWAILATANAPWPILLTHLLFGVCLGIIGDSVQLYVSEIAHPSHRGALGCVPVLMFNVGTLACYVASLFLDSWRHLAWFGVAVTLPGIVLPFAVPESPCYLASKKKLHESHEALKRLRGDNFDVQSELSELLHLQPAASSLKGRFQALKAAVKPILLVGMVRTSSRLCGIRAIVAYLEPIMSATHSTVSAEAATVVVGTVQWVATLAACGLLDFVGRRLLLISSQAVMAFALLGMAFGPGGVWPLLFLSLFIVANSVGLGPVSGLLLGELVAQQHRSVATSATGSFSWVVAFLVTKTFFDLEHLLGGMEAVLALYAAFCALGSVTSGLWIPETKGASHMQIEQLCEQHEENLPQFRTV</sequence>
<evidence type="ECO:0000259" key="9">
    <source>
        <dbReference type="PROSITE" id="PS50850"/>
    </source>
</evidence>
<feature type="transmembrane region" description="Helical" evidence="8">
    <location>
        <begin position="482"/>
        <end position="503"/>
    </location>
</feature>
<dbReference type="GO" id="GO:0022857">
    <property type="term" value="F:transmembrane transporter activity"/>
    <property type="evidence" value="ECO:0007669"/>
    <property type="project" value="InterPro"/>
</dbReference>
<dbReference type="PROSITE" id="PS50850">
    <property type="entry name" value="MFS"/>
    <property type="match status" value="1"/>
</dbReference>